<name>A0A6A6WDX7_9PEZI</name>
<dbReference type="RefSeq" id="XP_033603364.1">
    <property type="nucleotide sequence ID" value="XM_033740109.1"/>
</dbReference>
<evidence type="ECO:0000313" key="2">
    <source>
        <dbReference type="Proteomes" id="UP000799437"/>
    </source>
</evidence>
<dbReference type="AlphaFoldDB" id="A0A6A6WDX7"/>
<keyword evidence="2" id="KW-1185">Reference proteome</keyword>
<proteinExistence type="predicted"/>
<dbReference type="GeneID" id="54481163"/>
<protein>
    <submittedName>
        <fullName evidence="1">Uncharacterized protein</fullName>
    </submittedName>
</protein>
<evidence type="ECO:0000313" key="1">
    <source>
        <dbReference type="EMBL" id="KAF2760913.1"/>
    </source>
</evidence>
<gene>
    <name evidence="1" type="ORF">EJ05DRAFT_246085</name>
</gene>
<reference evidence="1" key="1">
    <citation type="journal article" date="2020" name="Stud. Mycol.">
        <title>101 Dothideomycetes genomes: a test case for predicting lifestyles and emergence of pathogens.</title>
        <authorList>
            <person name="Haridas S."/>
            <person name="Albert R."/>
            <person name="Binder M."/>
            <person name="Bloem J."/>
            <person name="Labutti K."/>
            <person name="Salamov A."/>
            <person name="Andreopoulos B."/>
            <person name="Baker S."/>
            <person name="Barry K."/>
            <person name="Bills G."/>
            <person name="Bluhm B."/>
            <person name="Cannon C."/>
            <person name="Castanera R."/>
            <person name="Culley D."/>
            <person name="Daum C."/>
            <person name="Ezra D."/>
            <person name="Gonzalez J."/>
            <person name="Henrissat B."/>
            <person name="Kuo A."/>
            <person name="Liang C."/>
            <person name="Lipzen A."/>
            <person name="Lutzoni F."/>
            <person name="Magnuson J."/>
            <person name="Mondo S."/>
            <person name="Nolan M."/>
            <person name="Ohm R."/>
            <person name="Pangilinan J."/>
            <person name="Park H.-J."/>
            <person name="Ramirez L."/>
            <person name="Alfaro M."/>
            <person name="Sun H."/>
            <person name="Tritt A."/>
            <person name="Yoshinaga Y."/>
            <person name="Zwiers L.-H."/>
            <person name="Turgeon B."/>
            <person name="Goodwin S."/>
            <person name="Spatafora J."/>
            <person name="Crous P."/>
            <person name="Grigoriev I."/>
        </authorList>
    </citation>
    <scope>NUCLEOTIDE SEQUENCE</scope>
    <source>
        <strain evidence="1">CBS 121739</strain>
    </source>
</reference>
<accession>A0A6A6WDX7</accession>
<organism evidence="1 2">
    <name type="scientific">Pseudovirgaria hyperparasitica</name>
    <dbReference type="NCBI Taxonomy" id="470096"/>
    <lineage>
        <taxon>Eukaryota</taxon>
        <taxon>Fungi</taxon>
        <taxon>Dikarya</taxon>
        <taxon>Ascomycota</taxon>
        <taxon>Pezizomycotina</taxon>
        <taxon>Dothideomycetes</taxon>
        <taxon>Dothideomycetes incertae sedis</taxon>
        <taxon>Acrospermales</taxon>
        <taxon>Acrospermaceae</taxon>
        <taxon>Pseudovirgaria</taxon>
    </lineage>
</organism>
<dbReference type="Proteomes" id="UP000799437">
    <property type="component" value="Unassembled WGS sequence"/>
</dbReference>
<dbReference type="EMBL" id="ML996567">
    <property type="protein sequence ID" value="KAF2760913.1"/>
    <property type="molecule type" value="Genomic_DNA"/>
</dbReference>
<dbReference type="OrthoDB" id="25391at2759"/>
<sequence length="212" mass="23853">MYTSRKASPQDKITARFISIVVLYSAAISSYEKRIESLSSSTDAAAENDDKEHDLRRHLVELIERTELLRPPIDRSTRLTYIGTDVSNFNHLIRNQFDMLITDLHHFPINRITRRSMMSGPGTIPDDALQRLIRPVYTRQPHTGSGLWLAAINPTIRKPDLRKTGSMAVSKDSSGSIVYIKSLSGLQQSTEWLSQVPSGSEIMLHSRACTMA</sequence>